<evidence type="ECO:0000313" key="2">
    <source>
        <dbReference type="Proteomes" id="UP000706926"/>
    </source>
</evidence>
<sequence>MMGLDYGFIAVIPKEEKDRLFEYIRKHGTIDDGNCACIHFDFDSFILKYLEGGYDWTPHYDKAQVDYFIEPDGKARIGCIYIRAFYVRYEHFKE</sequence>
<keyword evidence="2" id="KW-1185">Reference proteome</keyword>
<comment type="caution">
    <text evidence="1">The sequence shown here is derived from an EMBL/GenBank/DDBJ whole genome shotgun (WGS) entry which is preliminary data.</text>
</comment>
<dbReference type="RefSeq" id="WP_138919302.1">
    <property type="nucleotide sequence ID" value="NZ_CP139098.1"/>
</dbReference>
<evidence type="ECO:0000313" key="1">
    <source>
        <dbReference type="EMBL" id="MBP1893472.1"/>
    </source>
</evidence>
<name>A0ABS4FB33_9BACL</name>
<proteinExistence type="predicted"/>
<reference evidence="1 2" key="1">
    <citation type="submission" date="2021-03" db="EMBL/GenBank/DDBJ databases">
        <title>Genomic Encyclopedia of Type Strains, Phase IV (KMG-IV): sequencing the most valuable type-strain genomes for metagenomic binning, comparative biology and taxonomic classification.</title>
        <authorList>
            <person name="Goeker M."/>
        </authorList>
    </citation>
    <scope>NUCLEOTIDE SEQUENCE [LARGE SCALE GENOMIC DNA]</scope>
    <source>
        <strain evidence="1 2">DSM 15596</strain>
    </source>
</reference>
<dbReference type="GeneID" id="95404562"/>
<protein>
    <submittedName>
        <fullName evidence="1">Uncharacterized protein</fullName>
    </submittedName>
</protein>
<dbReference type="Proteomes" id="UP000706926">
    <property type="component" value="Unassembled WGS sequence"/>
</dbReference>
<accession>A0ABS4FB33</accession>
<dbReference type="EMBL" id="JAGGKI010000005">
    <property type="protein sequence ID" value="MBP1893472.1"/>
    <property type="molecule type" value="Genomic_DNA"/>
</dbReference>
<gene>
    <name evidence="1" type="ORF">J2Z18_002574</name>
</gene>
<organism evidence="1 2">
    <name type="scientific">Paenibacillus lactis</name>
    <dbReference type="NCBI Taxonomy" id="228574"/>
    <lineage>
        <taxon>Bacteria</taxon>
        <taxon>Bacillati</taxon>
        <taxon>Bacillota</taxon>
        <taxon>Bacilli</taxon>
        <taxon>Bacillales</taxon>
        <taxon>Paenibacillaceae</taxon>
        <taxon>Paenibacillus</taxon>
    </lineage>
</organism>